<dbReference type="InterPro" id="IPR003594">
    <property type="entry name" value="HATPase_dom"/>
</dbReference>
<dbReference type="SMART" id="SM00388">
    <property type="entry name" value="HisKA"/>
    <property type="match status" value="1"/>
</dbReference>
<dbReference type="InterPro" id="IPR035965">
    <property type="entry name" value="PAS-like_dom_sf"/>
</dbReference>
<dbReference type="InterPro" id="IPR003661">
    <property type="entry name" value="HisK_dim/P_dom"/>
</dbReference>
<dbReference type="SMART" id="SM00387">
    <property type="entry name" value="HATPase_c"/>
    <property type="match status" value="1"/>
</dbReference>
<dbReference type="InterPro" id="IPR013655">
    <property type="entry name" value="PAS_fold_3"/>
</dbReference>
<dbReference type="PROSITE" id="PS50113">
    <property type="entry name" value="PAC"/>
    <property type="match status" value="1"/>
</dbReference>
<feature type="domain" description="PAC" evidence="5">
    <location>
        <begin position="78"/>
        <end position="132"/>
    </location>
</feature>
<accession>A0A4V4JTD2</accession>
<sequence length="581" mass="64646">MGLGTKDEAWNVEGMCMHRRDGHCVYVNDILLELLGMSKVNFFKAAEEGNAWREAVHEDDFETFNQTWTAAIETGKPMGAEFRVKPALLPNEVRWLEVSAQQRRDQDGNLEYLYVWLRDISSRKQLAEQKLADALETKRRSEIFIDMVSHEMRNPLGAILLLADGILSSLPSVSDPTQSSILTADARSSLVDVAANIQLCARHQKVIIDEVLTFSRLDSKLLILAPEKIRPTETVQSVLKMVKAELDYDKIQGSMALQPSYTDLAVDNVLLDPGRLAQIILNFMTRASRTQPSADDCQVTLIKPRGERVETAARRLSITEDPIGEDVYLIFSVRDTGCGLTETEMGHLFHRFSQASPKTYKQYGGSGLGLFISRELVELQGGQIGVHSEYGKGSTFAFYIKTARVEKPIEPPTAELAQTSISDHMRVVDGPAAQKMQTADLHVLVVEDNAINQKILAQQLRKTGCAKVHVADHGQDALELLSTTTFFKYVGIGQVPLSVILLDVEMPIMDGLTCSRRIRELEQKQEIVRHVPIIGITANARVEQIAACIEAGMDEVVTKPFRVMDLLPRMLALVDKHASVV</sequence>
<dbReference type="Pfam" id="PF00512">
    <property type="entry name" value="HisKA"/>
    <property type="match status" value="1"/>
</dbReference>
<dbReference type="CDD" id="cd00082">
    <property type="entry name" value="HisKA"/>
    <property type="match status" value="1"/>
</dbReference>
<dbReference type="Pfam" id="PF08447">
    <property type="entry name" value="PAS_3"/>
    <property type="match status" value="1"/>
</dbReference>
<dbReference type="SMART" id="SM00448">
    <property type="entry name" value="REC"/>
    <property type="match status" value="1"/>
</dbReference>
<dbReference type="PRINTS" id="PR00344">
    <property type="entry name" value="BCTRLSENSOR"/>
</dbReference>
<dbReference type="PROSITE" id="PS50110">
    <property type="entry name" value="RESPONSE_REGULATORY"/>
    <property type="match status" value="1"/>
</dbReference>
<gene>
    <name evidence="6" type="ORF">D6D01_07507</name>
</gene>
<dbReference type="InterPro" id="IPR000700">
    <property type="entry name" value="PAS-assoc_C"/>
</dbReference>
<dbReference type="CDD" id="cd00130">
    <property type="entry name" value="PAS"/>
    <property type="match status" value="1"/>
</dbReference>
<dbReference type="PROSITE" id="PS50109">
    <property type="entry name" value="HIS_KIN"/>
    <property type="match status" value="1"/>
</dbReference>
<dbReference type="InterPro" id="IPR000014">
    <property type="entry name" value="PAS"/>
</dbReference>
<dbReference type="Gene3D" id="3.40.50.2300">
    <property type="match status" value="1"/>
</dbReference>
<organism evidence="6 7">
    <name type="scientific">Aureobasidium pullulans</name>
    <name type="common">Black yeast</name>
    <name type="synonym">Pullularia pullulans</name>
    <dbReference type="NCBI Taxonomy" id="5580"/>
    <lineage>
        <taxon>Eukaryota</taxon>
        <taxon>Fungi</taxon>
        <taxon>Dikarya</taxon>
        <taxon>Ascomycota</taxon>
        <taxon>Pezizomycotina</taxon>
        <taxon>Dothideomycetes</taxon>
        <taxon>Dothideomycetidae</taxon>
        <taxon>Dothideales</taxon>
        <taxon>Saccotheciaceae</taxon>
        <taxon>Aureobasidium</taxon>
    </lineage>
</organism>
<dbReference type="Gene3D" id="3.30.450.20">
    <property type="entry name" value="PAS domain"/>
    <property type="match status" value="1"/>
</dbReference>
<dbReference type="SUPFAM" id="SSF52172">
    <property type="entry name" value="CheY-like"/>
    <property type="match status" value="1"/>
</dbReference>
<dbReference type="NCBIfam" id="TIGR00229">
    <property type="entry name" value="sensory_box"/>
    <property type="match status" value="1"/>
</dbReference>
<dbReference type="Gene3D" id="1.10.287.130">
    <property type="match status" value="1"/>
</dbReference>
<dbReference type="EMBL" id="QZBD01000368">
    <property type="protein sequence ID" value="THY17363.1"/>
    <property type="molecule type" value="Genomic_DNA"/>
</dbReference>
<evidence type="ECO:0008006" key="8">
    <source>
        <dbReference type="Google" id="ProtNLM"/>
    </source>
</evidence>
<evidence type="ECO:0000259" key="4">
    <source>
        <dbReference type="PROSITE" id="PS50110"/>
    </source>
</evidence>
<dbReference type="CDD" id="cd17546">
    <property type="entry name" value="REC_hyHK_CKI1_RcsC-like"/>
    <property type="match status" value="1"/>
</dbReference>
<dbReference type="GO" id="GO:0000155">
    <property type="term" value="F:phosphorelay sensor kinase activity"/>
    <property type="evidence" value="ECO:0007669"/>
    <property type="project" value="InterPro"/>
</dbReference>
<dbReference type="SUPFAM" id="SSF55785">
    <property type="entry name" value="PYP-like sensor domain (PAS domain)"/>
    <property type="match status" value="1"/>
</dbReference>
<evidence type="ECO:0000259" key="5">
    <source>
        <dbReference type="PROSITE" id="PS50113"/>
    </source>
</evidence>
<name>A0A4V4JTD2_AURPU</name>
<feature type="modified residue" description="4-aspartylphosphate" evidence="2">
    <location>
        <position position="503"/>
    </location>
</feature>
<dbReference type="Pfam" id="PF02518">
    <property type="entry name" value="HATPase_c"/>
    <property type="match status" value="1"/>
</dbReference>
<evidence type="ECO:0000313" key="6">
    <source>
        <dbReference type="EMBL" id="THY17363.1"/>
    </source>
</evidence>
<evidence type="ECO:0000256" key="1">
    <source>
        <dbReference type="ARBA" id="ARBA00022553"/>
    </source>
</evidence>
<protein>
    <recommendedName>
        <fullName evidence="8">Histidine kinase HHK15p</fullName>
    </recommendedName>
</protein>
<evidence type="ECO:0000259" key="3">
    <source>
        <dbReference type="PROSITE" id="PS50109"/>
    </source>
</evidence>
<proteinExistence type="predicted"/>
<dbReference type="Pfam" id="PF00072">
    <property type="entry name" value="Response_reg"/>
    <property type="match status" value="1"/>
</dbReference>
<dbReference type="SUPFAM" id="SSF47384">
    <property type="entry name" value="Homodimeric domain of signal transducing histidine kinase"/>
    <property type="match status" value="1"/>
</dbReference>
<feature type="domain" description="Histidine kinase" evidence="3">
    <location>
        <begin position="147"/>
        <end position="404"/>
    </location>
</feature>
<comment type="caution">
    <text evidence="6">The sequence shown here is derived from an EMBL/GenBank/DDBJ whole genome shotgun (WGS) entry which is preliminary data.</text>
</comment>
<dbReference type="SUPFAM" id="SSF55874">
    <property type="entry name" value="ATPase domain of HSP90 chaperone/DNA topoisomerase II/histidine kinase"/>
    <property type="match status" value="1"/>
</dbReference>
<feature type="domain" description="Response regulatory" evidence="4">
    <location>
        <begin position="442"/>
        <end position="574"/>
    </location>
</feature>
<dbReference type="InterPro" id="IPR036890">
    <property type="entry name" value="HATPase_C_sf"/>
</dbReference>
<dbReference type="Proteomes" id="UP000306584">
    <property type="component" value="Unassembled WGS sequence"/>
</dbReference>
<dbReference type="InterPro" id="IPR001789">
    <property type="entry name" value="Sig_transdc_resp-reg_receiver"/>
</dbReference>
<dbReference type="PANTHER" id="PTHR43719:SF30">
    <property type="entry name" value="TWO-COMPONENT SYSTEM RESPONSE REGULATOR"/>
    <property type="match status" value="1"/>
</dbReference>
<dbReference type="Gene3D" id="3.30.565.10">
    <property type="entry name" value="Histidine kinase-like ATPase, C-terminal domain"/>
    <property type="match status" value="1"/>
</dbReference>
<keyword evidence="1 2" id="KW-0597">Phosphoprotein</keyword>
<dbReference type="InterPro" id="IPR036097">
    <property type="entry name" value="HisK_dim/P_sf"/>
</dbReference>
<dbReference type="InterPro" id="IPR050956">
    <property type="entry name" value="2C_system_His_kinase"/>
</dbReference>
<dbReference type="PANTHER" id="PTHR43719">
    <property type="entry name" value="TWO-COMPONENT HISTIDINE KINASE"/>
    <property type="match status" value="1"/>
</dbReference>
<dbReference type="InterPro" id="IPR011006">
    <property type="entry name" value="CheY-like_superfamily"/>
</dbReference>
<reference evidence="6 7" key="1">
    <citation type="submission" date="2018-10" db="EMBL/GenBank/DDBJ databases">
        <title>Fifty Aureobasidium pullulans genomes reveal a recombining polyextremotolerant generalist.</title>
        <authorList>
            <person name="Gostincar C."/>
            <person name="Turk M."/>
            <person name="Zajc J."/>
            <person name="Gunde-Cimerman N."/>
        </authorList>
    </citation>
    <scope>NUCLEOTIDE SEQUENCE [LARGE SCALE GENOMIC DNA]</scope>
    <source>
        <strain evidence="6 7">EXF-6604</strain>
    </source>
</reference>
<dbReference type="InterPro" id="IPR005467">
    <property type="entry name" value="His_kinase_dom"/>
</dbReference>
<evidence type="ECO:0000313" key="7">
    <source>
        <dbReference type="Proteomes" id="UP000306584"/>
    </source>
</evidence>
<dbReference type="AlphaFoldDB" id="A0A4V4JTD2"/>
<dbReference type="InterPro" id="IPR004358">
    <property type="entry name" value="Sig_transdc_His_kin-like_C"/>
</dbReference>
<evidence type="ECO:0000256" key="2">
    <source>
        <dbReference type="PROSITE-ProRule" id="PRU00169"/>
    </source>
</evidence>